<feature type="chain" id="PRO_5035470291" evidence="2">
    <location>
        <begin position="26"/>
        <end position="258"/>
    </location>
</feature>
<dbReference type="Proteomes" id="UP000813385">
    <property type="component" value="Unassembled WGS sequence"/>
</dbReference>
<gene>
    <name evidence="3" type="ORF">B0T11DRAFT_355186</name>
</gene>
<feature type="region of interest" description="Disordered" evidence="1">
    <location>
        <begin position="45"/>
        <end position="219"/>
    </location>
</feature>
<evidence type="ECO:0000313" key="3">
    <source>
        <dbReference type="EMBL" id="KAH7358534.1"/>
    </source>
</evidence>
<reference evidence="3" key="1">
    <citation type="journal article" date="2021" name="Nat. Commun.">
        <title>Genetic determinants of endophytism in the Arabidopsis root mycobiome.</title>
        <authorList>
            <person name="Mesny F."/>
            <person name="Miyauchi S."/>
            <person name="Thiergart T."/>
            <person name="Pickel B."/>
            <person name="Atanasova L."/>
            <person name="Karlsson M."/>
            <person name="Huettel B."/>
            <person name="Barry K.W."/>
            <person name="Haridas S."/>
            <person name="Chen C."/>
            <person name="Bauer D."/>
            <person name="Andreopoulos W."/>
            <person name="Pangilinan J."/>
            <person name="LaButti K."/>
            <person name="Riley R."/>
            <person name="Lipzen A."/>
            <person name="Clum A."/>
            <person name="Drula E."/>
            <person name="Henrissat B."/>
            <person name="Kohler A."/>
            <person name="Grigoriev I.V."/>
            <person name="Martin F.M."/>
            <person name="Hacquard S."/>
        </authorList>
    </citation>
    <scope>NUCLEOTIDE SEQUENCE</scope>
    <source>
        <strain evidence="3">MPI-CAGE-AT-0016</strain>
    </source>
</reference>
<name>A0A8K0X1C6_9PEZI</name>
<dbReference type="AlphaFoldDB" id="A0A8K0X1C6"/>
<evidence type="ECO:0000313" key="4">
    <source>
        <dbReference type="Proteomes" id="UP000813385"/>
    </source>
</evidence>
<keyword evidence="2" id="KW-0732">Signal</keyword>
<dbReference type="EMBL" id="JAGPXD010000004">
    <property type="protein sequence ID" value="KAH7358534.1"/>
    <property type="molecule type" value="Genomic_DNA"/>
</dbReference>
<sequence>MRIPVLLVNSASALVLLSSLALVSARFDEPVRVVRRRHEFKTVLGDDGVRNRSPQAVDQAPDQVNQPYEYGFGPAPDDPDATAAEADRPSMTNGGGASWNATSSGTWGSETSVEPANETSRDDDGYPQETDDSAPSTTESPPYSDIDATPTADTDDGYPQESPKETTSDSEDGYPSGEATATGDEEASSSPTGSDADESGQGPSDGHGPQSWGVFSPTDPGIRHINAAIRKHNRHRKHYRHCLFVGLFCHRGWQFHLF</sequence>
<evidence type="ECO:0000256" key="2">
    <source>
        <dbReference type="SAM" id="SignalP"/>
    </source>
</evidence>
<feature type="signal peptide" evidence="2">
    <location>
        <begin position="1"/>
        <end position="25"/>
    </location>
</feature>
<organism evidence="3 4">
    <name type="scientific">Plectosphaerella cucumerina</name>
    <dbReference type="NCBI Taxonomy" id="40658"/>
    <lineage>
        <taxon>Eukaryota</taxon>
        <taxon>Fungi</taxon>
        <taxon>Dikarya</taxon>
        <taxon>Ascomycota</taxon>
        <taxon>Pezizomycotina</taxon>
        <taxon>Sordariomycetes</taxon>
        <taxon>Hypocreomycetidae</taxon>
        <taxon>Glomerellales</taxon>
        <taxon>Plectosphaerellaceae</taxon>
        <taxon>Plectosphaerella</taxon>
    </lineage>
</organism>
<feature type="compositionally biased region" description="Polar residues" evidence="1">
    <location>
        <begin position="52"/>
        <end position="66"/>
    </location>
</feature>
<keyword evidence="4" id="KW-1185">Reference proteome</keyword>
<comment type="caution">
    <text evidence="3">The sequence shown here is derived from an EMBL/GenBank/DDBJ whole genome shotgun (WGS) entry which is preliminary data.</text>
</comment>
<feature type="compositionally biased region" description="Polar residues" evidence="1">
    <location>
        <begin position="99"/>
        <end position="118"/>
    </location>
</feature>
<protein>
    <submittedName>
        <fullName evidence="3">Uncharacterized protein</fullName>
    </submittedName>
</protein>
<dbReference type="OrthoDB" id="10586606at2759"/>
<accession>A0A8K0X1C6</accession>
<proteinExistence type="predicted"/>
<evidence type="ECO:0000256" key="1">
    <source>
        <dbReference type="SAM" id="MobiDB-lite"/>
    </source>
</evidence>